<reference evidence="2" key="1">
    <citation type="journal article" date="2023" name="G3 (Bethesda)">
        <title>Genome assembly and association tests identify interacting loci associated with vigor, precocity, and sex in interspecific pistachio rootstocks.</title>
        <authorList>
            <person name="Palmer W."/>
            <person name="Jacygrad E."/>
            <person name="Sagayaradj S."/>
            <person name="Cavanaugh K."/>
            <person name="Han R."/>
            <person name="Bertier L."/>
            <person name="Beede B."/>
            <person name="Kafkas S."/>
            <person name="Golino D."/>
            <person name="Preece J."/>
            <person name="Michelmore R."/>
        </authorList>
    </citation>
    <scope>NUCLEOTIDE SEQUENCE [LARGE SCALE GENOMIC DNA]</scope>
</reference>
<organism evidence="1 2">
    <name type="scientific">Pistacia integerrima</name>
    <dbReference type="NCBI Taxonomy" id="434235"/>
    <lineage>
        <taxon>Eukaryota</taxon>
        <taxon>Viridiplantae</taxon>
        <taxon>Streptophyta</taxon>
        <taxon>Embryophyta</taxon>
        <taxon>Tracheophyta</taxon>
        <taxon>Spermatophyta</taxon>
        <taxon>Magnoliopsida</taxon>
        <taxon>eudicotyledons</taxon>
        <taxon>Gunneridae</taxon>
        <taxon>Pentapetalae</taxon>
        <taxon>rosids</taxon>
        <taxon>malvids</taxon>
        <taxon>Sapindales</taxon>
        <taxon>Anacardiaceae</taxon>
        <taxon>Pistacia</taxon>
    </lineage>
</organism>
<name>A0ACC0X8R5_9ROSI</name>
<evidence type="ECO:0000313" key="1">
    <source>
        <dbReference type="EMBL" id="KAJ0011226.1"/>
    </source>
</evidence>
<sequence length="210" mass="23838">MGNSTTSEIEGQGKVVSKMTSGKEITLNNVMYMQEICKNIVSGSLLNKHGFYIVFESDKVVLSKNRMYVGKGYVSDGLFKFNVCVVKPNSINKRISSAYLLESSYVWHGRLGHINYNTLHKLINLNHIPMFQIDSKHKCETCVKAKLTRSSFNNIERITNPLDLVHSDICDLKFVQTRGGNKYFIILLMIAQETIMCICKKAMMKLLISL</sequence>
<keyword evidence="2" id="KW-1185">Reference proteome</keyword>
<gene>
    <name evidence="1" type="ORF">Pint_34127</name>
</gene>
<comment type="caution">
    <text evidence="1">The sequence shown here is derived from an EMBL/GenBank/DDBJ whole genome shotgun (WGS) entry which is preliminary data.</text>
</comment>
<dbReference type="EMBL" id="CM047749">
    <property type="protein sequence ID" value="KAJ0011226.1"/>
    <property type="molecule type" value="Genomic_DNA"/>
</dbReference>
<proteinExistence type="predicted"/>
<accession>A0ACC0X8R5</accession>
<dbReference type="Proteomes" id="UP001163603">
    <property type="component" value="Chromosome 14"/>
</dbReference>
<protein>
    <submittedName>
        <fullName evidence="1">Uncharacterized protein</fullName>
    </submittedName>
</protein>
<evidence type="ECO:0000313" key="2">
    <source>
        <dbReference type="Proteomes" id="UP001163603"/>
    </source>
</evidence>